<feature type="domain" description="Mub B2-like" evidence="5">
    <location>
        <begin position="1100"/>
        <end position="1197"/>
    </location>
</feature>
<dbReference type="OrthoDB" id="2206015at2"/>
<feature type="compositionally biased region" description="Polar residues" evidence="2">
    <location>
        <begin position="1378"/>
        <end position="1409"/>
    </location>
</feature>
<reference evidence="6 7" key="1">
    <citation type="submission" date="2015-11" db="EMBL/GenBank/DDBJ databases">
        <title>Draft genome sequences of new species of the genus Lactobacillus isolated from orchardgrass silage.</title>
        <authorList>
            <person name="Tohno M."/>
            <person name="Tanizawa Y."/>
            <person name="Arita M."/>
        </authorList>
    </citation>
    <scope>NUCLEOTIDE SEQUENCE [LARGE SCALE GENOMIC DNA]</scope>
    <source>
        <strain evidence="6 7">IWT25</strain>
    </source>
</reference>
<dbReference type="InterPro" id="IPR022263">
    <property type="entry name" value="KxYKxGKxW"/>
</dbReference>
<evidence type="ECO:0000256" key="2">
    <source>
        <dbReference type="SAM" id="MobiDB-lite"/>
    </source>
</evidence>
<proteinExistence type="predicted"/>
<dbReference type="Gene3D" id="2.60.40.4300">
    <property type="match status" value="3"/>
</dbReference>
<keyword evidence="3" id="KW-0812">Transmembrane</keyword>
<feature type="domain" description="Mub B2-like" evidence="5">
    <location>
        <begin position="512"/>
        <end position="604"/>
    </location>
</feature>
<comment type="caution">
    <text evidence="6">The sequence shown here is derived from an EMBL/GenBank/DDBJ whole genome shotgun (WGS) entry which is preliminary data.</text>
</comment>
<dbReference type="RefSeq" id="WP_089121420.1">
    <property type="nucleotide sequence ID" value="NZ_BCMI01000016.1"/>
</dbReference>
<evidence type="ECO:0000259" key="5">
    <source>
        <dbReference type="Pfam" id="PF17966"/>
    </source>
</evidence>
<feature type="transmembrane region" description="Helical" evidence="3">
    <location>
        <begin position="1414"/>
        <end position="1433"/>
    </location>
</feature>
<evidence type="ECO:0000256" key="3">
    <source>
        <dbReference type="SAM" id="Phobius"/>
    </source>
</evidence>
<evidence type="ECO:0000256" key="1">
    <source>
        <dbReference type="ARBA" id="ARBA00022729"/>
    </source>
</evidence>
<feature type="region of interest" description="Disordered" evidence="2">
    <location>
        <begin position="1071"/>
        <end position="1096"/>
    </location>
</feature>
<evidence type="ECO:0000259" key="4">
    <source>
        <dbReference type="Pfam" id="PF17965"/>
    </source>
</evidence>
<keyword evidence="1" id="KW-0732">Signal</keyword>
<feature type="compositionally biased region" description="Low complexity" evidence="2">
    <location>
        <begin position="1282"/>
        <end position="1320"/>
    </location>
</feature>
<feature type="compositionally biased region" description="Low complexity" evidence="2">
    <location>
        <begin position="148"/>
        <end position="181"/>
    </location>
</feature>
<keyword evidence="3" id="KW-0472">Membrane</keyword>
<dbReference type="Proteomes" id="UP000198414">
    <property type="component" value="Unassembled WGS sequence"/>
</dbReference>
<sequence length="1442" mass="152529" precursor="true">MNQKTTRRHGQMQRNIIDRKVWFKLYKAGTKWLVAGITASTLGLTMVTVQAFADTNAETVSTAVDQTEAPTTASQPKASSTTTTTASTAEISAASNQNVPAKSSQPKTAATTDQTAPRSEAAPDANTNSVAATSSRVASPTNTNVTNAVKPSTPAVAVSSPSVTPTATERPTTTPAPVTPIPKAAAVSNPPYVVNPKAIDITNLGGKNSANYNSVLLEESTTPITTSDGQHVFVLKTENATDAEIASMQQTIANNNGFNPTYNITATNTRLINGQLTLTRNSVITASIPLQSVQYAPNTSPLSLQIRIYAVLKDGMTEQIDNNTLNSLILTSRNVTGINYVPNSLTHPSNGHFDIEVPLPLPRKDTVSQNLEEAVNSASNPDFKFEDITGFAVNLSYDAMYSYNDEPFVDSSTTDGSPRSMSNYLTNVYQFTTLQLTPTVENRNDVINGTGTMVGDNITVQTPDGSKTVTTTVNANGNWSVDGHLFNDDDTVVIVETNNFGDTPGAVVAPQKAVATRTVSYVDPQDQELADSFVQTLNVSRTGTGTYANGTMSNITYSNWTADNQFAASNNPVISGYVTANRIVPAAQFDPITLNAGVAVYYDPVGSYRLTGNPQVPAPIPYPNALTDSTKVDVTAVTLPYLPGYVAVTGNTPLTLRDPANPVTGYLAPQPVDPLQDTQIIYQAQSQSAEVHYRDITDASQPQSLSVISLTGPSDSVSPYSPAATIASYENKGYKFISSTYPTSGLIFDSDTNTTQVYTVDFTRGTAVITPQAPGKPGEPVDPANPGSVKWPAGTDYVANLTQTVNRTITYLNENGNMIAPTHSDQISFSSYATVDLVTGTITPSNRWTLTSTNPDGSADTTFAAVKNPVIMGYYTTASQVPEIAGLTHTSEDVAVSVTYLKLSQWVPNDSEIPAVDYPNDPDNASSLLPLNDPASPVIPYVPGMTPTGPDGEVLQPKNPTDITQGFIPPVPQNLGQPTLINYIGNPQQARVIYQDIQVPDAPLIIGTPIILAGKSGETSSYQTADRIAELINQGYLLQNDGYPSNGMVFDSIDGNVQDFIVTFTHATATITPEKPGKPGESINPGQPGPKWPAGSDDVTALRRTVTETINYVNLSGDPVAQQHRDQVSFTRDATVDLVTGAVTPSSTWSAVNNDTTFDLVTSPVVSGYFTSRPLIPAVTGLTSDSQNVSEQAVYQQLGHWIMTESTINPIQYPNDPANPAGILAVTDPKAPVIPYVSGKLPQGPDGSTLTLKNLAVAAEGYLPPVPIDLTADTIITYVNDGSGTPNPGGSTPGGTVPTPNPGGSSTETPPVGNVPGTTPSTEPPQNKPGTGGPANQPPQIEPPITPVKQPKRGPVSNPQVKQGPLTPPQIKQDGPITVSSIKAGQALTTAQAKQPVPTKSDTQQSLPQTNESATIWAQIGVIFLGILAWLGFRNKRRPGDE</sequence>
<name>A0A1Z5IXJ1_9LACO</name>
<feature type="compositionally biased region" description="Low complexity" evidence="2">
    <location>
        <begin position="71"/>
        <end position="95"/>
    </location>
</feature>
<feature type="region of interest" description="Disordered" evidence="2">
    <location>
        <begin position="63"/>
        <end position="181"/>
    </location>
</feature>
<protein>
    <submittedName>
        <fullName evidence="6">Mucus-binding protein</fullName>
    </submittedName>
</protein>
<dbReference type="EMBL" id="BCMI01000016">
    <property type="protein sequence ID" value="GAX06376.1"/>
    <property type="molecule type" value="Genomic_DNA"/>
</dbReference>
<feature type="compositionally biased region" description="Polar residues" evidence="2">
    <location>
        <begin position="96"/>
        <end position="117"/>
    </location>
</feature>
<dbReference type="InterPro" id="IPR041558">
    <property type="entry name" value="MucBP_2"/>
</dbReference>
<gene>
    <name evidence="6" type="ORF">IWT25_01720</name>
</gene>
<dbReference type="Pfam" id="PF17965">
    <property type="entry name" value="MucBP_2"/>
    <property type="match status" value="2"/>
</dbReference>
<dbReference type="Pfam" id="PF19258">
    <property type="entry name" value="KxYKxGKxW_sig"/>
    <property type="match status" value="1"/>
</dbReference>
<dbReference type="Gene3D" id="3.10.20.470">
    <property type="match status" value="2"/>
</dbReference>
<feature type="region of interest" description="Disordered" evidence="2">
    <location>
        <begin position="1281"/>
        <end position="1409"/>
    </location>
</feature>
<dbReference type="NCBIfam" id="TIGR01167">
    <property type="entry name" value="LPXTG_anchor"/>
    <property type="match status" value="1"/>
</dbReference>
<organism evidence="6 7">
    <name type="scientific">Secundilactobacillus pentosiphilus</name>
    <dbReference type="NCBI Taxonomy" id="1714682"/>
    <lineage>
        <taxon>Bacteria</taxon>
        <taxon>Bacillati</taxon>
        <taxon>Bacillota</taxon>
        <taxon>Bacilli</taxon>
        <taxon>Lactobacillales</taxon>
        <taxon>Lactobacillaceae</taxon>
        <taxon>Secundilactobacillus</taxon>
    </lineage>
</organism>
<keyword evidence="3" id="KW-1133">Transmembrane helix</keyword>
<dbReference type="InterPro" id="IPR041495">
    <property type="entry name" value="Mub_B2"/>
</dbReference>
<feature type="domain" description="Mucin binding" evidence="4">
    <location>
        <begin position="988"/>
        <end position="1066"/>
    </location>
</feature>
<feature type="domain" description="Mub B2-like" evidence="5">
    <location>
        <begin position="799"/>
        <end position="902"/>
    </location>
</feature>
<feature type="domain" description="Mucin binding" evidence="4">
    <location>
        <begin position="687"/>
        <end position="762"/>
    </location>
</feature>
<feature type="compositionally biased region" description="Polar residues" evidence="2">
    <location>
        <begin position="125"/>
        <end position="147"/>
    </location>
</feature>
<accession>A0A1Z5IXJ1</accession>
<dbReference type="Pfam" id="PF17966">
    <property type="entry name" value="Muc_B2"/>
    <property type="match status" value="3"/>
</dbReference>
<feature type="compositionally biased region" description="Pro residues" evidence="2">
    <location>
        <begin position="1336"/>
        <end position="1346"/>
    </location>
</feature>
<evidence type="ECO:0000313" key="6">
    <source>
        <dbReference type="EMBL" id="GAX06376.1"/>
    </source>
</evidence>
<dbReference type="NCBIfam" id="TIGR03715">
    <property type="entry name" value="KxYKxGKxW"/>
    <property type="match status" value="1"/>
</dbReference>
<evidence type="ECO:0000313" key="7">
    <source>
        <dbReference type="Proteomes" id="UP000198414"/>
    </source>
</evidence>